<feature type="transmembrane region" description="Helical" evidence="1">
    <location>
        <begin position="5"/>
        <end position="24"/>
    </location>
</feature>
<dbReference type="RefSeq" id="WP_204497355.1">
    <property type="nucleotide sequence ID" value="NZ_JAFBDR010000001.1"/>
</dbReference>
<dbReference type="Proteomes" id="UP001296943">
    <property type="component" value="Unassembled WGS sequence"/>
</dbReference>
<keyword evidence="1" id="KW-0812">Transmembrane</keyword>
<evidence type="ECO:0000313" key="3">
    <source>
        <dbReference type="Proteomes" id="UP001296943"/>
    </source>
</evidence>
<feature type="transmembrane region" description="Helical" evidence="1">
    <location>
        <begin position="44"/>
        <end position="65"/>
    </location>
</feature>
<evidence type="ECO:0008006" key="4">
    <source>
        <dbReference type="Google" id="ProtNLM"/>
    </source>
</evidence>
<keyword evidence="3" id="KW-1185">Reference proteome</keyword>
<evidence type="ECO:0000313" key="2">
    <source>
        <dbReference type="EMBL" id="MBM7569911.1"/>
    </source>
</evidence>
<accession>A0ABS2MVQ0</accession>
<gene>
    <name evidence="2" type="ORF">JOC48_000380</name>
</gene>
<keyword evidence="1" id="KW-1133">Transmembrane helix</keyword>
<reference evidence="2 3" key="1">
    <citation type="submission" date="2021-01" db="EMBL/GenBank/DDBJ databases">
        <title>Genomic Encyclopedia of Type Strains, Phase IV (KMG-IV): sequencing the most valuable type-strain genomes for metagenomic binning, comparative biology and taxonomic classification.</title>
        <authorList>
            <person name="Goeker M."/>
        </authorList>
    </citation>
    <scope>NUCLEOTIDE SEQUENCE [LARGE SCALE GENOMIC DNA]</scope>
    <source>
        <strain evidence="2 3">DSM 23711</strain>
    </source>
</reference>
<feature type="transmembrane region" description="Helical" evidence="1">
    <location>
        <begin position="77"/>
        <end position="98"/>
    </location>
</feature>
<dbReference type="EMBL" id="JAFBDR010000001">
    <property type="protein sequence ID" value="MBM7569911.1"/>
    <property type="molecule type" value="Genomic_DNA"/>
</dbReference>
<protein>
    <recommendedName>
        <fullName evidence="4">DUF5391 family protein</fullName>
    </recommendedName>
</protein>
<organism evidence="2 3">
    <name type="scientific">Aquibacillus albus</name>
    <dbReference type="NCBI Taxonomy" id="1168171"/>
    <lineage>
        <taxon>Bacteria</taxon>
        <taxon>Bacillati</taxon>
        <taxon>Bacillota</taxon>
        <taxon>Bacilli</taxon>
        <taxon>Bacillales</taxon>
        <taxon>Bacillaceae</taxon>
        <taxon>Aquibacillus</taxon>
    </lineage>
</organism>
<comment type="caution">
    <text evidence="2">The sequence shown here is derived from an EMBL/GenBank/DDBJ whole genome shotgun (WGS) entry which is preliminary data.</text>
</comment>
<proteinExistence type="predicted"/>
<name>A0ABS2MVQ0_9BACI</name>
<evidence type="ECO:0000256" key="1">
    <source>
        <dbReference type="SAM" id="Phobius"/>
    </source>
</evidence>
<sequence length="131" mass="14494">MLRRLIVSLLSTVIFSLILAYMMFTPVSERNPDSWYDSFGAPIPILLLITGLAYLVGGIPISIFIDKNVEKEIIKLIFYLIAGFIVGVLTITIVSLLSGGPITFSFFAFGIYGSVGSSIFFIFMILTIRIK</sequence>
<keyword evidence="1" id="KW-0472">Membrane</keyword>
<feature type="transmembrane region" description="Helical" evidence="1">
    <location>
        <begin position="104"/>
        <end position="128"/>
    </location>
</feature>